<feature type="transmembrane region" description="Helical" evidence="1">
    <location>
        <begin position="62"/>
        <end position="79"/>
    </location>
</feature>
<name>A0A830AXL1_9LAMI</name>
<keyword evidence="3" id="KW-1185">Reference proteome</keyword>
<reference evidence="2" key="1">
    <citation type="submission" date="2020-07" db="EMBL/GenBank/DDBJ databases">
        <title>Ethylene signaling mediates host invasion by parasitic plants.</title>
        <authorList>
            <person name="Yoshida S."/>
        </authorList>
    </citation>
    <scope>NUCLEOTIDE SEQUENCE</scope>
    <source>
        <strain evidence="2">Okayama</strain>
    </source>
</reference>
<evidence type="ECO:0000256" key="1">
    <source>
        <dbReference type="SAM" id="Phobius"/>
    </source>
</evidence>
<dbReference type="PANTHER" id="PTHR37713:SF1">
    <property type="entry name" value="OS05G0176600 PROTEIN"/>
    <property type="match status" value="1"/>
</dbReference>
<evidence type="ECO:0000313" key="3">
    <source>
        <dbReference type="Proteomes" id="UP000653305"/>
    </source>
</evidence>
<comment type="caution">
    <text evidence="2">The sequence shown here is derived from an EMBL/GenBank/DDBJ whole genome shotgun (WGS) entry which is preliminary data.</text>
</comment>
<keyword evidence="1" id="KW-0472">Membrane</keyword>
<dbReference type="OrthoDB" id="15596at2759"/>
<keyword evidence="1" id="KW-0812">Transmembrane</keyword>
<keyword evidence="1" id="KW-1133">Transmembrane helix</keyword>
<gene>
    <name evidence="2" type="ORF">PHJA_000086500</name>
</gene>
<protein>
    <submittedName>
        <fullName evidence="2">Uncharacterized protein</fullName>
    </submittedName>
</protein>
<dbReference type="GO" id="GO:0009507">
    <property type="term" value="C:chloroplast"/>
    <property type="evidence" value="ECO:0007669"/>
    <property type="project" value="TreeGrafter"/>
</dbReference>
<dbReference type="PANTHER" id="PTHR37713">
    <property type="entry name" value="OS05G0176600 PROTEIN"/>
    <property type="match status" value="1"/>
</dbReference>
<sequence>MNDGGMTNVSKLGSRSLRFSFPDNTSFPKNLRGGCYLWLCRLLIRRTVRISLRRRPVLRDRVFTAVLAGALAHGIYLVYPFRIRTTNFSGVSAVVVPISRYGEEVGVSSGRRIGACGSGGVVLSFRGGVHVRNRRHAGRVGGSAATEG</sequence>
<accession>A0A830AXL1</accession>
<organism evidence="2 3">
    <name type="scientific">Phtheirospermum japonicum</name>
    <dbReference type="NCBI Taxonomy" id="374723"/>
    <lineage>
        <taxon>Eukaryota</taxon>
        <taxon>Viridiplantae</taxon>
        <taxon>Streptophyta</taxon>
        <taxon>Embryophyta</taxon>
        <taxon>Tracheophyta</taxon>
        <taxon>Spermatophyta</taxon>
        <taxon>Magnoliopsida</taxon>
        <taxon>eudicotyledons</taxon>
        <taxon>Gunneridae</taxon>
        <taxon>Pentapetalae</taxon>
        <taxon>asterids</taxon>
        <taxon>lamiids</taxon>
        <taxon>Lamiales</taxon>
        <taxon>Orobanchaceae</taxon>
        <taxon>Orobanchaceae incertae sedis</taxon>
        <taxon>Phtheirospermum</taxon>
    </lineage>
</organism>
<dbReference type="AlphaFoldDB" id="A0A830AXL1"/>
<proteinExistence type="predicted"/>
<dbReference type="Proteomes" id="UP000653305">
    <property type="component" value="Unassembled WGS sequence"/>
</dbReference>
<dbReference type="EMBL" id="BMAC01000008">
    <property type="protein sequence ID" value="GFP79430.1"/>
    <property type="molecule type" value="Genomic_DNA"/>
</dbReference>
<evidence type="ECO:0000313" key="2">
    <source>
        <dbReference type="EMBL" id="GFP79430.1"/>
    </source>
</evidence>